<feature type="region of interest" description="Disordered" evidence="10">
    <location>
        <begin position="459"/>
        <end position="482"/>
    </location>
</feature>
<proteinExistence type="inferred from homology"/>
<dbReference type="CAZy" id="GH10">
    <property type="family name" value="Glycoside Hydrolase Family 10"/>
</dbReference>
<accession>D2RTV2</accession>
<dbReference type="KEGG" id="htu:Htur_2172"/>
<evidence type="ECO:0000256" key="9">
    <source>
        <dbReference type="ARBA" id="ARBA00023326"/>
    </source>
</evidence>
<evidence type="ECO:0000256" key="8">
    <source>
        <dbReference type="ARBA" id="ARBA00023295"/>
    </source>
</evidence>
<protein>
    <recommendedName>
        <fullName evidence="3">endo-1,4-beta-xylanase</fullName>
        <ecNumber evidence="3">3.2.1.8</ecNumber>
    </recommendedName>
</protein>
<comment type="catalytic activity">
    <reaction evidence="1">
        <text>Endohydrolysis of (1-&gt;4)-beta-D-xylosidic linkages in xylans.</text>
        <dbReference type="EC" id="3.2.1.8"/>
    </reaction>
</comment>
<evidence type="ECO:0000256" key="1">
    <source>
        <dbReference type="ARBA" id="ARBA00000681"/>
    </source>
</evidence>
<dbReference type="Pfam" id="PF00331">
    <property type="entry name" value="Glyco_hydro_10"/>
    <property type="match status" value="1"/>
</dbReference>
<keyword evidence="7" id="KW-0119">Carbohydrate metabolism</keyword>
<evidence type="ECO:0000256" key="10">
    <source>
        <dbReference type="SAM" id="MobiDB-lite"/>
    </source>
</evidence>
<keyword evidence="5" id="KW-0732">Signal</keyword>
<feature type="compositionally biased region" description="Acidic residues" evidence="10">
    <location>
        <begin position="56"/>
        <end position="80"/>
    </location>
</feature>
<keyword evidence="8" id="KW-0326">Glycosidase</keyword>
<feature type="region of interest" description="Disordered" evidence="10">
    <location>
        <begin position="1"/>
        <end position="80"/>
    </location>
</feature>
<evidence type="ECO:0000313" key="12">
    <source>
        <dbReference type="EMBL" id="ADB61053.1"/>
    </source>
</evidence>
<dbReference type="InterPro" id="IPR044846">
    <property type="entry name" value="GH10"/>
</dbReference>
<dbReference type="GO" id="GO:0031176">
    <property type="term" value="F:endo-1,4-beta-xylanase activity"/>
    <property type="evidence" value="ECO:0007669"/>
    <property type="project" value="UniProtKB-EC"/>
</dbReference>
<evidence type="ECO:0000256" key="2">
    <source>
        <dbReference type="ARBA" id="ARBA00007495"/>
    </source>
</evidence>
<dbReference type="SUPFAM" id="SSF51445">
    <property type="entry name" value="(Trans)glycosidases"/>
    <property type="match status" value="1"/>
</dbReference>
<evidence type="ECO:0000259" key="11">
    <source>
        <dbReference type="PROSITE" id="PS51760"/>
    </source>
</evidence>
<dbReference type="InterPro" id="IPR017853">
    <property type="entry name" value="GH"/>
</dbReference>
<reference evidence="12 13" key="1">
    <citation type="journal article" date="2010" name="Stand. Genomic Sci.">
        <title>Complete genome sequence of Haloterrigena turkmenica type strain (4k).</title>
        <authorList>
            <person name="Saunders E."/>
            <person name="Tindall B.J."/>
            <person name="Fahnrich R."/>
            <person name="Lapidus A."/>
            <person name="Copeland A."/>
            <person name="Del Rio T.G."/>
            <person name="Lucas S."/>
            <person name="Chen F."/>
            <person name="Tice H."/>
            <person name="Cheng J.F."/>
            <person name="Han C."/>
            <person name="Detter J.C."/>
            <person name="Bruce D."/>
            <person name="Goodwin L."/>
            <person name="Chain P."/>
            <person name="Pitluck S."/>
            <person name="Pati A."/>
            <person name="Ivanova N."/>
            <person name="Mavromatis K."/>
            <person name="Chen A."/>
            <person name="Palaniappan K."/>
            <person name="Land M."/>
            <person name="Hauser L."/>
            <person name="Chang Y.J."/>
            <person name="Jeffries C.D."/>
            <person name="Brettin T."/>
            <person name="Rohde M."/>
            <person name="Goker M."/>
            <person name="Bristow J."/>
            <person name="Eisen J.A."/>
            <person name="Markowitz V."/>
            <person name="Hugenholtz P."/>
            <person name="Klenk H.P."/>
            <person name="Kyrpides N.C."/>
        </authorList>
    </citation>
    <scope>NUCLEOTIDE SEQUENCE [LARGE SCALE GENOMIC DNA]</scope>
    <source>
        <strain evidence="13">ATCC 51198 / DSM 5511 / JCM 9101 / NCIMB 13204 / VKM B-1734 / 4k</strain>
    </source>
</reference>
<feature type="compositionally biased region" description="Basic and acidic residues" evidence="10">
    <location>
        <begin position="17"/>
        <end position="30"/>
    </location>
</feature>
<keyword evidence="13" id="KW-1185">Reference proteome</keyword>
<evidence type="ECO:0000256" key="6">
    <source>
        <dbReference type="ARBA" id="ARBA00022801"/>
    </source>
</evidence>
<dbReference type="HOGENOM" id="CLU_008797_1_1_2"/>
<dbReference type="PROSITE" id="PS51760">
    <property type="entry name" value="GH10_2"/>
    <property type="match status" value="1"/>
</dbReference>
<keyword evidence="9" id="KW-0624">Polysaccharide degradation</keyword>
<dbReference type="Gene3D" id="3.20.20.80">
    <property type="entry name" value="Glycosidases"/>
    <property type="match status" value="1"/>
</dbReference>
<dbReference type="InterPro" id="IPR001000">
    <property type="entry name" value="GH10_dom"/>
</dbReference>
<dbReference type="GeneID" id="8742774"/>
<dbReference type="GO" id="GO:0045493">
    <property type="term" value="P:xylan catabolic process"/>
    <property type="evidence" value="ECO:0007669"/>
    <property type="project" value="UniProtKB-KW"/>
</dbReference>
<dbReference type="EMBL" id="CP001860">
    <property type="protein sequence ID" value="ADB61053.1"/>
    <property type="molecule type" value="Genomic_DNA"/>
</dbReference>
<keyword evidence="6 12" id="KW-0378">Hydrolase</keyword>
<dbReference type="eggNOG" id="arCOG07455">
    <property type="taxonomic scope" value="Archaea"/>
</dbReference>
<sequence>MTSDDRSSGTPGQPGSGRDDSPRGTLDRLSRRGVLGGLGLAGLGIGLGVGLRRDEGDDGTDDENTDPEAGGESEDSWEADADERIEDYRTTSLAVEVVDEDDAPIADAEVDVEMNGHAFGFGTAVNAEYLVAESVPDDEYRTAITDLFNKAVLENRHKWNFWELPEHREHAETATWWLLDRGLEMRGHTCIWQRRGQGAIPDDVLKAMDEGNADHVDNRSDEHVSAIVSHHSGTENVTEWDVLNEQIGFHEMTDLIDPDEPPTRAPKIRDWFQLAADADPDARLYLNEYDVLPGDKDDHRDALEELVTWAGETDVPLDGIGMQSHHWETDQRRSPGELLSTLDRFAEHVDSIQITEYDAWGDEWTEELEAEYLYKFLKTVFSHPVVDGFMMWGFWDEIHWQGNAPLFREDWSEKPAYDAYTDLVFDQWWTEESGRTDVDGLFSTDVFLGDHDVTVRARDASETTHATAEDPTEEETVTVRIG</sequence>
<dbReference type="Proteomes" id="UP000001903">
    <property type="component" value="Chromosome"/>
</dbReference>
<evidence type="ECO:0000313" key="13">
    <source>
        <dbReference type="Proteomes" id="UP000001903"/>
    </source>
</evidence>
<gene>
    <name evidence="12" type="ordered locus">Htur_2172</name>
</gene>
<dbReference type="PRINTS" id="PR00134">
    <property type="entry name" value="GLHYDRLASE10"/>
</dbReference>
<dbReference type="AlphaFoldDB" id="D2RTV2"/>
<evidence type="ECO:0000256" key="5">
    <source>
        <dbReference type="ARBA" id="ARBA00022729"/>
    </source>
</evidence>
<dbReference type="PANTHER" id="PTHR31490">
    <property type="entry name" value="GLYCOSYL HYDROLASE"/>
    <property type="match status" value="1"/>
</dbReference>
<dbReference type="PANTHER" id="PTHR31490:SF88">
    <property type="entry name" value="BETA-XYLANASE"/>
    <property type="match status" value="1"/>
</dbReference>
<comment type="similarity">
    <text evidence="2">Belongs to the glycosyl hydrolase 10 (cellulase F) family.</text>
</comment>
<organism evidence="12 13">
    <name type="scientific">Haloterrigena turkmenica (strain ATCC 51198 / DSM 5511 / JCM 9101 / NCIMB 13204 / VKM B-1734 / 4k)</name>
    <name type="common">Halococcus turkmenicus</name>
    <dbReference type="NCBI Taxonomy" id="543526"/>
    <lineage>
        <taxon>Archaea</taxon>
        <taxon>Methanobacteriati</taxon>
        <taxon>Methanobacteriota</taxon>
        <taxon>Stenosarchaea group</taxon>
        <taxon>Halobacteria</taxon>
        <taxon>Halobacteriales</taxon>
        <taxon>Natrialbaceae</taxon>
        <taxon>Haloterrigena</taxon>
    </lineage>
</organism>
<dbReference type="RefSeq" id="WP_012943342.1">
    <property type="nucleotide sequence ID" value="NC_013743.1"/>
</dbReference>
<evidence type="ECO:0000256" key="4">
    <source>
        <dbReference type="ARBA" id="ARBA00022651"/>
    </source>
</evidence>
<dbReference type="EC" id="3.2.1.8" evidence="3"/>
<evidence type="ECO:0000256" key="7">
    <source>
        <dbReference type="ARBA" id="ARBA00023277"/>
    </source>
</evidence>
<keyword evidence="4" id="KW-0858">Xylan degradation</keyword>
<feature type="domain" description="GH10" evidence="11">
    <location>
        <begin position="132"/>
        <end position="423"/>
    </location>
</feature>
<dbReference type="SMART" id="SM00633">
    <property type="entry name" value="Glyco_10"/>
    <property type="match status" value="1"/>
</dbReference>
<dbReference type="OrthoDB" id="117332at2157"/>
<feature type="compositionally biased region" description="Gly residues" evidence="10">
    <location>
        <begin position="34"/>
        <end position="49"/>
    </location>
</feature>
<dbReference type="STRING" id="543526.Htur_2172"/>
<name>D2RTV2_HALTV</name>
<evidence type="ECO:0000256" key="3">
    <source>
        <dbReference type="ARBA" id="ARBA00012590"/>
    </source>
</evidence>